<evidence type="ECO:0000313" key="2">
    <source>
        <dbReference type="EMBL" id="TGZ58278.1"/>
    </source>
</evidence>
<sequence>MHTNNRTKFVRQRFYFSILSFPFTCLGMMLYGETTWLPFSHYTNSSGYSDQRGFNCVLDPKLRQTTERIPQANANDFGDLASVFIKVTITESFLHDQLKDGLLLCL</sequence>
<name>A0A4S2LD21_OPIFE</name>
<gene>
    <name evidence="2" type="ORF">CRM22_009736</name>
</gene>
<dbReference type="AlphaFoldDB" id="A0A4S2LD21"/>
<dbReference type="Proteomes" id="UP000308267">
    <property type="component" value="Unassembled WGS sequence"/>
</dbReference>
<dbReference type="EMBL" id="SJOL01009319">
    <property type="protein sequence ID" value="TGZ58278.1"/>
    <property type="molecule type" value="Genomic_DNA"/>
</dbReference>
<keyword evidence="1" id="KW-1133">Transmembrane helix</keyword>
<keyword evidence="3" id="KW-1185">Reference proteome</keyword>
<accession>A0A4S2LD21</accession>
<keyword evidence="1" id="KW-0812">Transmembrane</keyword>
<comment type="caution">
    <text evidence="2">The sequence shown here is derived from an EMBL/GenBank/DDBJ whole genome shotgun (WGS) entry which is preliminary data.</text>
</comment>
<keyword evidence="1" id="KW-0472">Membrane</keyword>
<reference evidence="2 3" key="1">
    <citation type="journal article" date="2019" name="BMC Genomics">
        <title>New insights from Opisthorchis felineus genome: update on genomics of the epidemiologically important liver flukes.</title>
        <authorList>
            <person name="Ershov N.I."/>
            <person name="Mordvinov V.A."/>
            <person name="Prokhortchouk E.B."/>
            <person name="Pakharukova M.Y."/>
            <person name="Gunbin K.V."/>
            <person name="Ustyantsev K."/>
            <person name="Genaev M.A."/>
            <person name="Blinov A.G."/>
            <person name="Mazur A."/>
            <person name="Boulygina E."/>
            <person name="Tsygankova S."/>
            <person name="Khrameeva E."/>
            <person name="Chekanov N."/>
            <person name="Fan G."/>
            <person name="Xiao A."/>
            <person name="Zhang H."/>
            <person name="Xu X."/>
            <person name="Yang H."/>
            <person name="Solovyev V."/>
            <person name="Lee S.M."/>
            <person name="Liu X."/>
            <person name="Afonnikov D.A."/>
            <person name="Skryabin K.G."/>
        </authorList>
    </citation>
    <scope>NUCLEOTIDE SEQUENCE [LARGE SCALE GENOMIC DNA]</scope>
    <source>
        <strain evidence="2">AK-0245</strain>
        <tissue evidence="2">Whole organism</tissue>
    </source>
</reference>
<protein>
    <submittedName>
        <fullName evidence="2">Uncharacterized protein</fullName>
    </submittedName>
</protein>
<organism evidence="2 3">
    <name type="scientific">Opisthorchis felineus</name>
    <dbReference type="NCBI Taxonomy" id="147828"/>
    <lineage>
        <taxon>Eukaryota</taxon>
        <taxon>Metazoa</taxon>
        <taxon>Spiralia</taxon>
        <taxon>Lophotrochozoa</taxon>
        <taxon>Platyhelminthes</taxon>
        <taxon>Trematoda</taxon>
        <taxon>Digenea</taxon>
        <taxon>Opisthorchiida</taxon>
        <taxon>Opisthorchiata</taxon>
        <taxon>Opisthorchiidae</taxon>
        <taxon>Opisthorchis</taxon>
    </lineage>
</organism>
<evidence type="ECO:0000313" key="3">
    <source>
        <dbReference type="Proteomes" id="UP000308267"/>
    </source>
</evidence>
<proteinExistence type="predicted"/>
<feature type="transmembrane region" description="Helical" evidence="1">
    <location>
        <begin position="14"/>
        <end position="32"/>
    </location>
</feature>
<evidence type="ECO:0000256" key="1">
    <source>
        <dbReference type="SAM" id="Phobius"/>
    </source>
</evidence>